<sequence length="144" mass="16475">MTFIANKQKNFEKYLENQFGIRLPEGTELFYADGVRVGNREIQKSPIYGDRGYAACDDGFNPTNSMIQNFGHLATKNVIEIKDQRTAQGFAFGKGIRMDLGTKARYVILKYANQIIGLGYYDATEKKIKNKIPEKRRRNIVNNL</sequence>
<dbReference type="Gene3D" id="3.10.450.720">
    <property type="match status" value="1"/>
</dbReference>
<dbReference type="EC" id="2.1.1.178" evidence="1"/>
<dbReference type="Proteomes" id="UP000789941">
    <property type="component" value="Unassembled WGS sequence"/>
</dbReference>
<keyword evidence="1" id="KW-0489">Methyltransferase</keyword>
<reference evidence="1 2" key="1">
    <citation type="submission" date="2019-08" db="EMBL/GenBank/DDBJ databases">
        <authorList>
            <person name="Vazquez-Campos X."/>
        </authorList>
    </citation>
    <scope>NUCLEOTIDE SEQUENCE [LARGE SCALE GENOMIC DNA]</scope>
    <source>
        <strain evidence="1">LFW-283_2</strain>
    </source>
</reference>
<protein>
    <submittedName>
        <fullName evidence="1">Ribosomal RNA small subunit methyltransferase F</fullName>
        <ecNumber evidence="1">2.1.1.178</ecNumber>
    </submittedName>
</protein>
<evidence type="ECO:0000313" key="2">
    <source>
        <dbReference type="Proteomes" id="UP000789941"/>
    </source>
</evidence>
<keyword evidence="1" id="KW-0808">Transferase</keyword>
<evidence type="ECO:0000313" key="1">
    <source>
        <dbReference type="EMBL" id="VVC02524.1"/>
    </source>
</evidence>
<dbReference type="EMBL" id="CABMJJ010000001">
    <property type="protein sequence ID" value="VVC02524.1"/>
    <property type="molecule type" value="Genomic_DNA"/>
</dbReference>
<name>A0A5E4LKE0_9ARCH</name>
<dbReference type="AlphaFoldDB" id="A0A5E4LKE0"/>
<gene>
    <name evidence="1" type="primary">rsmF_2</name>
    <name evidence="1" type="ORF">LFW2832_00051</name>
</gene>
<comment type="caution">
    <text evidence="1">The sequence shown here is derived from an EMBL/GenBank/DDBJ whole genome shotgun (WGS) entry which is preliminary data.</text>
</comment>
<proteinExistence type="predicted"/>
<organism evidence="1 2">
    <name type="scientific">Candidatus Bilamarchaeum dharawalense</name>
    <dbReference type="NCBI Taxonomy" id="2885759"/>
    <lineage>
        <taxon>Archaea</taxon>
        <taxon>Candidatus Micrarchaeota</taxon>
        <taxon>Candidatus Micrarchaeia</taxon>
        <taxon>Candidatus Anstonellales</taxon>
        <taxon>Candidatus Bilamarchaeaceae</taxon>
        <taxon>Candidatus Bilamarchaeum</taxon>
    </lineage>
</organism>
<dbReference type="GO" id="GO:0032259">
    <property type="term" value="P:methylation"/>
    <property type="evidence" value="ECO:0007669"/>
    <property type="project" value="UniProtKB-KW"/>
</dbReference>
<accession>A0A5E4LKE0</accession>
<dbReference type="GO" id="GO:0008168">
    <property type="term" value="F:methyltransferase activity"/>
    <property type="evidence" value="ECO:0007669"/>
    <property type="project" value="UniProtKB-KW"/>
</dbReference>